<evidence type="ECO:0000259" key="10">
    <source>
        <dbReference type="PROSITE" id="PS50052"/>
    </source>
</evidence>
<dbReference type="InterPro" id="IPR027417">
    <property type="entry name" value="P-loop_NTPase"/>
</dbReference>
<organism evidence="11 12">
    <name type="scientific">Nannocystis radixulma</name>
    <dbReference type="NCBI Taxonomy" id="2995305"/>
    <lineage>
        <taxon>Bacteria</taxon>
        <taxon>Pseudomonadati</taxon>
        <taxon>Myxococcota</taxon>
        <taxon>Polyangia</taxon>
        <taxon>Nannocystales</taxon>
        <taxon>Nannocystaceae</taxon>
        <taxon>Nannocystis</taxon>
    </lineage>
</organism>
<keyword evidence="12" id="KW-1185">Reference proteome</keyword>
<evidence type="ECO:0000256" key="2">
    <source>
        <dbReference type="ARBA" id="ARBA00012961"/>
    </source>
</evidence>
<dbReference type="PROSITE" id="PS50052">
    <property type="entry name" value="GUANYLATE_KINASE_2"/>
    <property type="match status" value="1"/>
</dbReference>
<accession>A0ABT5B0D8</accession>
<dbReference type="NCBIfam" id="TIGR03263">
    <property type="entry name" value="guanyl_kin"/>
    <property type="match status" value="1"/>
</dbReference>
<dbReference type="Proteomes" id="UP001217838">
    <property type="component" value="Unassembled WGS sequence"/>
</dbReference>
<evidence type="ECO:0000256" key="4">
    <source>
        <dbReference type="ARBA" id="ARBA00022679"/>
    </source>
</evidence>
<dbReference type="PANTHER" id="PTHR23117:SF13">
    <property type="entry name" value="GUANYLATE KINASE"/>
    <property type="match status" value="1"/>
</dbReference>
<evidence type="ECO:0000256" key="6">
    <source>
        <dbReference type="ARBA" id="ARBA00022777"/>
    </source>
</evidence>
<feature type="domain" description="Guanylate kinase-like" evidence="10">
    <location>
        <begin position="17"/>
        <end position="196"/>
    </location>
</feature>
<keyword evidence="9" id="KW-0963">Cytoplasm</keyword>
<dbReference type="HAMAP" id="MF_00328">
    <property type="entry name" value="Guanylate_kinase"/>
    <property type="match status" value="1"/>
</dbReference>
<protein>
    <recommendedName>
        <fullName evidence="3 9">Guanylate kinase</fullName>
        <ecNumber evidence="2 9">2.7.4.8</ecNumber>
    </recommendedName>
    <alternativeName>
        <fullName evidence="8 9">GMP kinase</fullName>
    </alternativeName>
</protein>
<dbReference type="Gene3D" id="3.30.63.10">
    <property type="entry name" value="Guanylate Kinase phosphate binding domain"/>
    <property type="match status" value="1"/>
</dbReference>
<dbReference type="InterPro" id="IPR008144">
    <property type="entry name" value="Guanylate_kin-like_dom"/>
</dbReference>
<keyword evidence="6 9" id="KW-0418">Kinase</keyword>
<dbReference type="EC" id="2.7.4.8" evidence="2 9"/>
<evidence type="ECO:0000256" key="3">
    <source>
        <dbReference type="ARBA" id="ARBA00016296"/>
    </source>
</evidence>
<dbReference type="PANTHER" id="PTHR23117">
    <property type="entry name" value="GUANYLATE KINASE-RELATED"/>
    <property type="match status" value="1"/>
</dbReference>
<dbReference type="PROSITE" id="PS00856">
    <property type="entry name" value="GUANYLATE_KINASE_1"/>
    <property type="match status" value="1"/>
</dbReference>
<proteinExistence type="inferred from homology"/>
<comment type="catalytic activity">
    <reaction evidence="9">
        <text>GMP + ATP = GDP + ADP</text>
        <dbReference type="Rhea" id="RHEA:20780"/>
        <dbReference type="ChEBI" id="CHEBI:30616"/>
        <dbReference type="ChEBI" id="CHEBI:58115"/>
        <dbReference type="ChEBI" id="CHEBI:58189"/>
        <dbReference type="ChEBI" id="CHEBI:456216"/>
        <dbReference type="EC" id="2.7.4.8"/>
    </reaction>
</comment>
<dbReference type="Pfam" id="PF00625">
    <property type="entry name" value="Guanylate_kin"/>
    <property type="match status" value="1"/>
</dbReference>
<comment type="caution">
    <text evidence="11">The sequence shown here is derived from an EMBL/GenBank/DDBJ whole genome shotgun (WGS) entry which is preliminary data.</text>
</comment>
<gene>
    <name evidence="9 11" type="primary">gmk</name>
    <name evidence="11" type="ORF">POL58_07420</name>
</gene>
<keyword evidence="7 9" id="KW-0067">ATP-binding</keyword>
<keyword evidence="5 9" id="KW-0547">Nucleotide-binding</keyword>
<dbReference type="EMBL" id="JAQNDN010000002">
    <property type="protein sequence ID" value="MDC0667560.1"/>
    <property type="molecule type" value="Genomic_DNA"/>
</dbReference>
<comment type="function">
    <text evidence="9">Essential for recycling GMP and indirectly, cGMP.</text>
</comment>
<dbReference type="SUPFAM" id="SSF52540">
    <property type="entry name" value="P-loop containing nucleoside triphosphate hydrolases"/>
    <property type="match status" value="1"/>
</dbReference>
<name>A0ABT5B0D8_9BACT</name>
<dbReference type="CDD" id="cd00071">
    <property type="entry name" value="GMPK"/>
    <property type="match status" value="1"/>
</dbReference>
<dbReference type="GO" id="GO:0004385">
    <property type="term" value="F:GMP kinase activity"/>
    <property type="evidence" value="ECO:0007669"/>
    <property type="project" value="UniProtKB-EC"/>
</dbReference>
<dbReference type="InterPro" id="IPR020590">
    <property type="entry name" value="Guanylate_kinase_CS"/>
</dbReference>
<dbReference type="InterPro" id="IPR017665">
    <property type="entry name" value="Guanylate_kinase"/>
</dbReference>
<evidence type="ECO:0000256" key="1">
    <source>
        <dbReference type="ARBA" id="ARBA00005790"/>
    </source>
</evidence>
<comment type="similarity">
    <text evidence="1 9">Belongs to the guanylate kinase family.</text>
</comment>
<evidence type="ECO:0000256" key="7">
    <source>
        <dbReference type="ARBA" id="ARBA00022840"/>
    </source>
</evidence>
<evidence type="ECO:0000256" key="8">
    <source>
        <dbReference type="ARBA" id="ARBA00030128"/>
    </source>
</evidence>
<dbReference type="Gene3D" id="3.40.50.300">
    <property type="entry name" value="P-loop containing nucleotide triphosphate hydrolases"/>
    <property type="match status" value="1"/>
</dbReference>
<sequence length="228" mass="25710">MWNASVSRFRMSSDYKGLLLVVSSPSGAGKTTLCRRLREEFPQIRFSVSYTTRPPRPGEVHGREYFFVDRDDFTAMVARDEFAEYALVHGNNYGTSAALVRDALASGTDLLFDIDFQGGRQLRRSFPHDVVLVFILPPSLGELQRRLEARNTDAPEVIERRLRVARDELSHYGEYDYVIVNDDLDRAYAALRAIYIAETQRCARQRGAAEAVLSGQQVLSIARGKEGA</sequence>
<dbReference type="SMART" id="SM00072">
    <property type="entry name" value="GuKc"/>
    <property type="match status" value="1"/>
</dbReference>
<evidence type="ECO:0000313" key="11">
    <source>
        <dbReference type="EMBL" id="MDC0667560.1"/>
    </source>
</evidence>
<comment type="subcellular location">
    <subcellularLocation>
        <location evidence="9">Cytoplasm</location>
    </subcellularLocation>
</comment>
<dbReference type="RefSeq" id="WP_267688864.1">
    <property type="nucleotide sequence ID" value="NZ_JAQNDN010000002.1"/>
</dbReference>
<feature type="binding site" evidence="9">
    <location>
        <begin position="24"/>
        <end position="31"/>
    </location>
    <ligand>
        <name>ATP</name>
        <dbReference type="ChEBI" id="CHEBI:30616"/>
    </ligand>
</feature>
<dbReference type="InterPro" id="IPR008145">
    <property type="entry name" value="GK/Ca_channel_bsu"/>
</dbReference>
<evidence type="ECO:0000313" key="12">
    <source>
        <dbReference type="Proteomes" id="UP001217838"/>
    </source>
</evidence>
<reference evidence="11 12" key="1">
    <citation type="submission" date="2022-11" db="EMBL/GenBank/DDBJ databases">
        <title>Minimal conservation of predation-associated metabolite biosynthetic gene clusters underscores biosynthetic potential of Myxococcota including descriptions for ten novel species: Archangium lansinium sp. nov., Myxococcus landrumus sp. nov., Nannocystis bai.</title>
        <authorList>
            <person name="Ahearne A."/>
            <person name="Stevens C."/>
            <person name="Dowd S."/>
        </authorList>
    </citation>
    <scope>NUCLEOTIDE SEQUENCE [LARGE SCALE GENOMIC DNA]</scope>
    <source>
        <strain evidence="11 12">NCELM</strain>
    </source>
</reference>
<evidence type="ECO:0000256" key="9">
    <source>
        <dbReference type="HAMAP-Rule" id="MF_00328"/>
    </source>
</evidence>
<evidence type="ECO:0000256" key="5">
    <source>
        <dbReference type="ARBA" id="ARBA00022741"/>
    </source>
</evidence>
<keyword evidence="4 9" id="KW-0808">Transferase</keyword>